<dbReference type="PANTHER" id="PTHR33912">
    <property type="entry name" value="OS01G0939400 PROTEIN"/>
    <property type="match status" value="1"/>
</dbReference>
<dbReference type="Proteomes" id="UP000813463">
    <property type="component" value="Chromosome 1"/>
</dbReference>
<dbReference type="GeneID" id="110799037"/>
<dbReference type="RefSeq" id="XP_021859929.1">
    <property type="nucleotide sequence ID" value="XM_022004237.2"/>
</dbReference>
<gene>
    <name evidence="3" type="primary">LOC110799037</name>
</gene>
<evidence type="ECO:0000313" key="3">
    <source>
        <dbReference type="RefSeq" id="XP_021859929.1"/>
    </source>
</evidence>
<feature type="region of interest" description="Disordered" evidence="1">
    <location>
        <begin position="77"/>
        <end position="135"/>
    </location>
</feature>
<reference evidence="2" key="1">
    <citation type="journal article" date="2021" name="Nat. Commun.">
        <title>Genomic analyses provide insights into spinach domestication and the genetic basis of agronomic traits.</title>
        <authorList>
            <person name="Cai X."/>
            <person name="Sun X."/>
            <person name="Xu C."/>
            <person name="Sun H."/>
            <person name="Wang X."/>
            <person name="Ge C."/>
            <person name="Zhang Z."/>
            <person name="Wang Q."/>
            <person name="Fei Z."/>
            <person name="Jiao C."/>
            <person name="Wang Q."/>
        </authorList>
    </citation>
    <scope>NUCLEOTIDE SEQUENCE [LARGE SCALE GENOMIC DNA]</scope>
    <source>
        <strain evidence="2">cv. Varoflay</strain>
    </source>
</reference>
<accession>A0A9R0K658</accession>
<dbReference type="InterPro" id="IPR040381">
    <property type="entry name" value="At4g14450-like"/>
</dbReference>
<dbReference type="OrthoDB" id="1935372at2759"/>
<proteinExistence type="predicted"/>
<reference evidence="3" key="2">
    <citation type="submission" date="2025-08" db="UniProtKB">
        <authorList>
            <consortium name="RefSeq"/>
        </authorList>
    </citation>
    <scope>IDENTIFICATION</scope>
    <source>
        <tissue evidence="3">Leaf</tissue>
    </source>
</reference>
<dbReference type="KEGG" id="soe:110799037"/>
<sequence length="228" mass="25168">MSLVDYASSDEEEDASVINDQHRRPTPSTTTFSASLPPPTVLQPHSMKPSSELLSEDISPSPIGKLPDASLLLSSPLSSQQIGSDHSSRVAAAMAENASRKREANGSSSSNVRGKIPRGNLPHKKDIPDTSSGLLMPPQLRGSSQPLIPLFKGEIYHLWSLKMKTMFKSFLAQAEPDPVKGYGKIGREMQRLCSLSNRYWMMKFSHEFLLRQHRNKTGRLSSKSILVI</sequence>
<keyword evidence="2" id="KW-1185">Reference proteome</keyword>
<dbReference type="AlphaFoldDB" id="A0A9R0K658"/>
<name>A0A9R0K658_SPIOL</name>
<evidence type="ECO:0000256" key="1">
    <source>
        <dbReference type="SAM" id="MobiDB-lite"/>
    </source>
</evidence>
<protein>
    <submittedName>
        <fullName evidence="3">Uncharacterized protein isoform X1</fullName>
    </submittedName>
</protein>
<dbReference type="PANTHER" id="PTHR33912:SF3">
    <property type="entry name" value="OS01G0939400 PROTEIN"/>
    <property type="match status" value="1"/>
</dbReference>
<evidence type="ECO:0000313" key="2">
    <source>
        <dbReference type="Proteomes" id="UP000813463"/>
    </source>
</evidence>
<feature type="region of interest" description="Disordered" evidence="1">
    <location>
        <begin position="1"/>
        <end position="61"/>
    </location>
</feature>
<organism evidence="2 3">
    <name type="scientific">Spinacia oleracea</name>
    <name type="common">Spinach</name>
    <dbReference type="NCBI Taxonomy" id="3562"/>
    <lineage>
        <taxon>Eukaryota</taxon>
        <taxon>Viridiplantae</taxon>
        <taxon>Streptophyta</taxon>
        <taxon>Embryophyta</taxon>
        <taxon>Tracheophyta</taxon>
        <taxon>Spermatophyta</taxon>
        <taxon>Magnoliopsida</taxon>
        <taxon>eudicotyledons</taxon>
        <taxon>Gunneridae</taxon>
        <taxon>Pentapetalae</taxon>
        <taxon>Caryophyllales</taxon>
        <taxon>Chenopodiaceae</taxon>
        <taxon>Chenopodioideae</taxon>
        <taxon>Anserineae</taxon>
        <taxon>Spinacia</taxon>
    </lineage>
</organism>